<dbReference type="STRING" id="7244.A0A0Q9WLC0"/>
<feature type="compositionally biased region" description="Polar residues" evidence="1">
    <location>
        <begin position="1134"/>
        <end position="1160"/>
    </location>
</feature>
<dbReference type="OrthoDB" id="63891at2759"/>
<dbReference type="GO" id="GO:0090307">
    <property type="term" value="P:mitotic spindle assembly"/>
    <property type="evidence" value="ECO:0007669"/>
    <property type="project" value="TreeGrafter"/>
</dbReference>
<feature type="compositionally biased region" description="Basic and acidic residues" evidence="1">
    <location>
        <begin position="1161"/>
        <end position="1176"/>
    </location>
</feature>
<feature type="compositionally biased region" description="Polar residues" evidence="1">
    <location>
        <begin position="48"/>
        <end position="58"/>
    </location>
</feature>
<dbReference type="SMR" id="A0A0Q9WLC0"/>
<feature type="compositionally biased region" description="Polar residues" evidence="1">
    <location>
        <begin position="1323"/>
        <end position="1344"/>
    </location>
</feature>
<feature type="region of interest" description="Disordered" evidence="1">
    <location>
        <begin position="1131"/>
        <end position="1176"/>
    </location>
</feature>
<dbReference type="SUPFAM" id="SSF48371">
    <property type="entry name" value="ARM repeat"/>
    <property type="match status" value="2"/>
</dbReference>
<proteinExistence type="predicted"/>
<evidence type="ECO:0000313" key="4">
    <source>
        <dbReference type="Proteomes" id="UP000008792"/>
    </source>
</evidence>
<dbReference type="GO" id="GO:0000776">
    <property type="term" value="C:kinetochore"/>
    <property type="evidence" value="ECO:0007669"/>
    <property type="project" value="TreeGrafter"/>
</dbReference>
<dbReference type="GO" id="GO:0072686">
    <property type="term" value="C:mitotic spindle"/>
    <property type="evidence" value="ECO:0007669"/>
    <property type="project" value="TreeGrafter"/>
</dbReference>
<dbReference type="Gene3D" id="1.25.10.10">
    <property type="entry name" value="Leucine-rich Repeat Variant"/>
    <property type="match status" value="3"/>
</dbReference>
<dbReference type="GO" id="GO:0045180">
    <property type="term" value="C:basal cortex"/>
    <property type="evidence" value="ECO:0007669"/>
    <property type="project" value="TreeGrafter"/>
</dbReference>
<dbReference type="PANTHER" id="PTHR21567:SF88">
    <property type="entry name" value="TOG DOMAIN-CONTAINING PROTEIN"/>
    <property type="match status" value="1"/>
</dbReference>
<evidence type="ECO:0000259" key="2">
    <source>
        <dbReference type="SMART" id="SM01349"/>
    </source>
</evidence>
<dbReference type="GO" id="GO:0005876">
    <property type="term" value="C:spindle microtubule"/>
    <property type="evidence" value="ECO:0007669"/>
    <property type="project" value="TreeGrafter"/>
</dbReference>
<dbReference type="eggNOG" id="KOG2933">
    <property type="taxonomic scope" value="Eukaryota"/>
</dbReference>
<dbReference type="PANTHER" id="PTHR21567">
    <property type="entry name" value="CLASP"/>
    <property type="match status" value="1"/>
</dbReference>
<keyword evidence="4" id="KW-1185">Reference proteome</keyword>
<feature type="compositionally biased region" description="Polar residues" evidence="1">
    <location>
        <begin position="1353"/>
        <end position="1365"/>
    </location>
</feature>
<dbReference type="GO" id="GO:0040001">
    <property type="term" value="P:establishment of mitotic spindle localization"/>
    <property type="evidence" value="ECO:0007669"/>
    <property type="project" value="TreeGrafter"/>
</dbReference>
<feature type="compositionally biased region" description="Polar residues" evidence="1">
    <location>
        <begin position="1059"/>
        <end position="1082"/>
    </location>
</feature>
<feature type="domain" description="TOG" evidence="2">
    <location>
        <begin position="1395"/>
        <end position="1620"/>
    </location>
</feature>
<accession>A0A0Q9WLC0</accession>
<evidence type="ECO:0000313" key="3">
    <source>
        <dbReference type="EMBL" id="KRF85512.1"/>
    </source>
</evidence>
<dbReference type="EMBL" id="CH940661">
    <property type="protein sequence ID" value="KRF85512.1"/>
    <property type="molecule type" value="Genomic_DNA"/>
</dbReference>
<feature type="region of interest" description="Disordered" evidence="1">
    <location>
        <begin position="1048"/>
        <end position="1100"/>
    </location>
</feature>
<dbReference type="InParanoid" id="A0A0Q9WLC0"/>
<dbReference type="Pfam" id="PF12348">
    <property type="entry name" value="CLASP_N"/>
    <property type="match status" value="1"/>
</dbReference>
<feature type="region of interest" description="Disordered" evidence="1">
    <location>
        <begin position="7"/>
        <end position="58"/>
    </location>
</feature>
<dbReference type="InterPro" id="IPR016024">
    <property type="entry name" value="ARM-type_fold"/>
</dbReference>
<organism evidence="3 4">
    <name type="scientific">Drosophila virilis</name>
    <name type="common">Fruit fly</name>
    <dbReference type="NCBI Taxonomy" id="7244"/>
    <lineage>
        <taxon>Eukaryota</taxon>
        <taxon>Metazoa</taxon>
        <taxon>Ecdysozoa</taxon>
        <taxon>Arthropoda</taxon>
        <taxon>Hexapoda</taxon>
        <taxon>Insecta</taxon>
        <taxon>Pterygota</taxon>
        <taxon>Neoptera</taxon>
        <taxon>Endopterygota</taxon>
        <taxon>Diptera</taxon>
        <taxon>Brachycera</taxon>
        <taxon>Muscomorpha</taxon>
        <taxon>Ephydroidea</taxon>
        <taxon>Drosophilidae</taxon>
        <taxon>Drosophila</taxon>
    </lineage>
</organism>
<dbReference type="InterPro" id="IPR034085">
    <property type="entry name" value="TOG"/>
</dbReference>
<dbReference type="FunCoup" id="A0A0Q9WLC0">
    <property type="interactions" value="32"/>
</dbReference>
<feature type="compositionally biased region" description="Low complexity" evidence="1">
    <location>
        <begin position="961"/>
        <end position="985"/>
    </location>
</feature>
<feature type="region of interest" description="Disordered" evidence="1">
    <location>
        <begin position="959"/>
        <end position="985"/>
    </location>
</feature>
<dbReference type="InterPro" id="IPR011989">
    <property type="entry name" value="ARM-like"/>
</dbReference>
<dbReference type="GO" id="GO:0008017">
    <property type="term" value="F:microtubule binding"/>
    <property type="evidence" value="ECO:0007669"/>
    <property type="project" value="TreeGrafter"/>
</dbReference>
<dbReference type="Proteomes" id="UP000008792">
    <property type="component" value="Unassembled WGS sequence"/>
</dbReference>
<dbReference type="GO" id="GO:0005815">
    <property type="term" value="C:microtubule organizing center"/>
    <property type="evidence" value="ECO:0007669"/>
    <property type="project" value="TreeGrafter"/>
</dbReference>
<dbReference type="InterPro" id="IPR024395">
    <property type="entry name" value="CLASP_N_dom"/>
</dbReference>
<feature type="compositionally biased region" description="Low complexity" evidence="1">
    <location>
        <begin position="531"/>
        <end position="543"/>
    </location>
</feature>
<feature type="compositionally biased region" description="Polar residues" evidence="1">
    <location>
        <begin position="9"/>
        <end position="40"/>
    </location>
</feature>
<protein>
    <submittedName>
        <fullName evidence="3">Uncharacterized protein, isoform B</fullName>
    </submittedName>
</protein>
<evidence type="ECO:0000256" key="1">
    <source>
        <dbReference type="SAM" id="MobiDB-lite"/>
    </source>
</evidence>
<sequence>MFFQRFFERNNSSANATRPTNGNSDTNENVIHHISGTNNVIGEDKDNNNNQSSTSADSHITICPTKMQRRHEQTVTAVQLTPLWEHVLRTRRLPETICPATMFAEFHERLQDPEWQVRQHALRVLLDVLVIMGSKADKHSMHFLIDLIKNLGHQAPTVRKGALDCLRVYLSETGGTEMVMLQILDTGLAQQPTFDERLSCGVLLSLPPLLQSILHTPQSHFIVKHTIKRLVQRLQLQQTQQEITLKVLAKISELLGAEEIESYLEEVDGVDALSLYNQLCKVYGISNKPLRTDGSMTSAGAWRALPREHIWRSSSISHEPKVSLHSEKGKVIMETEIQINDDTLTMRILEAETETEDTDSPIIDTSELVCRPFGAPQSPREMDAGILQIISDSEMEEMTQNETNLNTPFRNLKRVTFGGEVVKMRTPDSDATSSTNNIESTMPIYSRLSLGSLPPNETASSASLLEGQHADNNLTPAGSNKMTVLTLEIPIDNTKPLPRARSAQSPQPSKEQARPTHNKTSSYTSPKRDVSYSPVYRSSSISPAGSNTASPKVPHKEIEVLHNLQRDPDPSPRSLQGSDSITPVISTAAGSGLQTKPAATPNSWEDLDIVNHKTIVDLRSGDWRNRLQGIAQLEVALSSSSNLVLVQPYLDSLLRTLLSSERNFEVAELKREVLVNLISRLPLDNLEERTPQILSGLCRQGNAGANRVCKALMQRLPAGTIVAKLTAPEYLHAKSSKFRDHALQMSIYSLMSFPGTCFDINILAAQMTYAALNRKRRVRQAALEVFAVLADISSVDQILQIVAEITDDIESGSALLKAVKMRLSRLQLPLITPDGSVLYTFYKTEQTGISRFGADMDWIALGEGSASPNAVKRRRQHLANKKRMQDNADEEVTGINNHRLIDFSQYSEQYNLHRHSFHSPPEALDMSRASNDFFQKKIYGTSGKHVNCLERRVVTKACSESSVDGRSTDSTTTSCSSGSGSGSSSFIQLTTCNGGINRRLTRQNSRFPAMRRQTDFISNFMRNIQRTPYPYSFEDTKISKVNDDLQKNHRHIQQVPKKPNSSQHTFAQQNWTDNCSQSQANSKQKETKKPDINSQSDTAVNKDAEILGNFNVKVEPAHEHTTSTAVQVTAVTSGPHQSEGSPLSVRSTSYSQKSTASAKSTEVDKPNVQHSNGRDELEQQFGELVVDDIEEETEPPFQEATLKRNESVNSLQSKTESIKTQLEDATPQMSRAQSIKSLAIEEEIDSNNSFVVVEELQNELQTTAVKSPPIKQLSELSTDNETFLASLSRASSSKKDEITHDDRAIHSRSISLDSLYGRRPASKQGSLDISSTATDNSSQTGSHPDNSRLAPKSQHTSLKQKSKTSYLLRGQRRVSPVKQAIKISPTELFPPHMSRFEKPREALIKTLDQLDSNNWEVNITGLKYMVRLIRHHADFLDSHMHMTCIQLTRSVRNLRSQVARAACQAATELFTLKCKSLEIECDDLVCALLHRTADTNRFLRADATRALESLVDNVQPPKVLNILTSKGAQHQNAIVRTTTAKLLFRLVERLGCDRIYSMGRESRDKFFMVGANLLLEGSLETRSYAKSLFRALSEHGSYQRLLLEVIPPRTYRNVEKTLRSITR</sequence>
<feature type="region of interest" description="Disordered" evidence="1">
    <location>
        <begin position="492"/>
        <end position="553"/>
    </location>
</feature>
<reference evidence="3 4" key="1">
    <citation type="journal article" date="2007" name="Nature">
        <title>Evolution of genes and genomes on the Drosophila phylogeny.</title>
        <authorList>
            <consortium name="Drosophila 12 Genomes Consortium"/>
            <person name="Clark A.G."/>
            <person name="Eisen M.B."/>
            <person name="Smith D.R."/>
            <person name="Bergman C.M."/>
            <person name="Oliver B."/>
            <person name="Markow T.A."/>
            <person name="Kaufman T.C."/>
            <person name="Kellis M."/>
            <person name="Gelbart W."/>
            <person name="Iyer V.N."/>
            <person name="Pollard D.A."/>
            <person name="Sackton T.B."/>
            <person name="Larracuente A.M."/>
            <person name="Singh N.D."/>
            <person name="Abad J.P."/>
            <person name="Abt D.N."/>
            <person name="Adryan B."/>
            <person name="Aguade M."/>
            <person name="Akashi H."/>
            <person name="Anderson W.W."/>
            <person name="Aquadro C.F."/>
            <person name="Ardell D.H."/>
            <person name="Arguello R."/>
            <person name="Artieri C.G."/>
            <person name="Barbash D.A."/>
            <person name="Barker D."/>
            <person name="Barsanti P."/>
            <person name="Batterham P."/>
            <person name="Batzoglou S."/>
            <person name="Begun D."/>
            <person name="Bhutkar A."/>
            <person name="Blanco E."/>
            <person name="Bosak S.A."/>
            <person name="Bradley R.K."/>
            <person name="Brand A.D."/>
            <person name="Brent M.R."/>
            <person name="Brooks A.N."/>
            <person name="Brown R.H."/>
            <person name="Butlin R.K."/>
            <person name="Caggese C."/>
            <person name="Calvi B.R."/>
            <person name="Bernardo de Carvalho A."/>
            <person name="Caspi A."/>
            <person name="Castrezana S."/>
            <person name="Celniker S.E."/>
            <person name="Chang J.L."/>
            <person name="Chapple C."/>
            <person name="Chatterji S."/>
            <person name="Chinwalla A."/>
            <person name="Civetta A."/>
            <person name="Clifton S.W."/>
            <person name="Comeron J.M."/>
            <person name="Costello J.C."/>
            <person name="Coyne J.A."/>
            <person name="Daub J."/>
            <person name="David R.G."/>
            <person name="Delcher A.L."/>
            <person name="Delehaunty K."/>
            <person name="Do C.B."/>
            <person name="Ebling H."/>
            <person name="Edwards K."/>
            <person name="Eickbush T."/>
            <person name="Evans J.D."/>
            <person name="Filipski A."/>
            <person name="Findeiss S."/>
            <person name="Freyhult E."/>
            <person name="Fulton L."/>
            <person name="Fulton R."/>
            <person name="Garcia A.C."/>
            <person name="Gardiner A."/>
            <person name="Garfield D.A."/>
            <person name="Garvin B.E."/>
            <person name="Gibson G."/>
            <person name="Gilbert D."/>
            <person name="Gnerre S."/>
            <person name="Godfrey J."/>
            <person name="Good R."/>
            <person name="Gotea V."/>
            <person name="Gravely B."/>
            <person name="Greenberg A.J."/>
            <person name="Griffiths-Jones S."/>
            <person name="Gross S."/>
            <person name="Guigo R."/>
            <person name="Gustafson E.A."/>
            <person name="Haerty W."/>
            <person name="Hahn M.W."/>
            <person name="Halligan D.L."/>
            <person name="Halpern A.L."/>
            <person name="Halter G.M."/>
            <person name="Han M.V."/>
            <person name="Heger A."/>
            <person name="Hillier L."/>
            <person name="Hinrichs A.S."/>
            <person name="Holmes I."/>
            <person name="Hoskins R.A."/>
            <person name="Hubisz M.J."/>
            <person name="Hultmark D."/>
            <person name="Huntley M.A."/>
            <person name="Jaffe D.B."/>
            <person name="Jagadeeshan S."/>
            <person name="Jeck W.R."/>
            <person name="Johnson J."/>
            <person name="Jones C.D."/>
            <person name="Jordan W.C."/>
            <person name="Karpen G.H."/>
            <person name="Kataoka E."/>
            <person name="Keightley P.D."/>
            <person name="Kheradpour P."/>
            <person name="Kirkness E.F."/>
            <person name="Koerich L.B."/>
            <person name="Kristiansen K."/>
            <person name="Kudrna D."/>
            <person name="Kulathinal R.J."/>
            <person name="Kumar S."/>
            <person name="Kwok R."/>
            <person name="Lander E."/>
            <person name="Langley C.H."/>
            <person name="Lapoint R."/>
            <person name="Lazzaro B.P."/>
            <person name="Lee S.J."/>
            <person name="Levesque L."/>
            <person name="Li R."/>
            <person name="Lin C.F."/>
            <person name="Lin M.F."/>
            <person name="Lindblad-Toh K."/>
            <person name="Llopart A."/>
            <person name="Long M."/>
            <person name="Low L."/>
            <person name="Lozovsky E."/>
            <person name="Lu J."/>
            <person name="Luo M."/>
            <person name="Machado C.A."/>
            <person name="Makalowski W."/>
            <person name="Marzo M."/>
            <person name="Matsuda M."/>
            <person name="Matzkin L."/>
            <person name="McAllister B."/>
            <person name="McBride C.S."/>
            <person name="McKernan B."/>
            <person name="McKernan K."/>
            <person name="Mendez-Lago M."/>
            <person name="Minx P."/>
            <person name="Mollenhauer M.U."/>
            <person name="Montooth K."/>
            <person name="Mount S.M."/>
            <person name="Mu X."/>
            <person name="Myers E."/>
            <person name="Negre B."/>
            <person name="Newfeld S."/>
            <person name="Nielsen R."/>
            <person name="Noor M.A."/>
            <person name="O'Grady P."/>
            <person name="Pachter L."/>
            <person name="Papaceit M."/>
            <person name="Parisi M.J."/>
            <person name="Parisi M."/>
            <person name="Parts L."/>
            <person name="Pedersen J.S."/>
            <person name="Pesole G."/>
            <person name="Phillippy A.M."/>
            <person name="Ponting C.P."/>
            <person name="Pop M."/>
            <person name="Porcelli D."/>
            <person name="Powell J.R."/>
            <person name="Prohaska S."/>
            <person name="Pruitt K."/>
            <person name="Puig M."/>
            <person name="Quesneville H."/>
            <person name="Ram K.R."/>
            <person name="Rand D."/>
            <person name="Rasmussen M.D."/>
            <person name="Reed L.K."/>
            <person name="Reenan R."/>
            <person name="Reily A."/>
            <person name="Remington K.A."/>
            <person name="Rieger T.T."/>
            <person name="Ritchie M.G."/>
            <person name="Robin C."/>
            <person name="Rogers Y.H."/>
            <person name="Rohde C."/>
            <person name="Rozas J."/>
            <person name="Rubenfield M.J."/>
            <person name="Ruiz A."/>
            <person name="Russo S."/>
            <person name="Salzberg S.L."/>
            <person name="Sanchez-Gracia A."/>
            <person name="Saranga D.J."/>
            <person name="Sato H."/>
            <person name="Schaeffer S.W."/>
            <person name="Schatz M.C."/>
            <person name="Schlenke T."/>
            <person name="Schwartz R."/>
            <person name="Segarra C."/>
            <person name="Singh R.S."/>
            <person name="Sirot L."/>
            <person name="Sirota M."/>
            <person name="Sisneros N.B."/>
            <person name="Smith C.D."/>
            <person name="Smith T.F."/>
            <person name="Spieth J."/>
            <person name="Stage D.E."/>
            <person name="Stark A."/>
            <person name="Stephan W."/>
            <person name="Strausberg R.L."/>
            <person name="Strempel S."/>
            <person name="Sturgill D."/>
            <person name="Sutton G."/>
            <person name="Sutton G.G."/>
            <person name="Tao W."/>
            <person name="Teichmann S."/>
            <person name="Tobari Y.N."/>
            <person name="Tomimura Y."/>
            <person name="Tsolas J.M."/>
            <person name="Valente V.L."/>
            <person name="Venter E."/>
            <person name="Venter J.C."/>
            <person name="Vicario S."/>
            <person name="Vieira F.G."/>
            <person name="Vilella A.J."/>
            <person name="Villasante A."/>
            <person name="Walenz B."/>
            <person name="Wang J."/>
            <person name="Wasserman M."/>
            <person name="Watts T."/>
            <person name="Wilson D."/>
            <person name="Wilson R.K."/>
            <person name="Wing R.A."/>
            <person name="Wolfner M.F."/>
            <person name="Wong A."/>
            <person name="Wong G.K."/>
            <person name="Wu C.I."/>
            <person name="Wu G."/>
            <person name="Yamamoto D."/>
            <person name="Yang H.P."/>
            <person name="Yang S.P."/>
            <person name="Yorke J.A."/>
            <person name="Yoshida K."/>
            <person name="Zdobnov E."/>
            <person name="Zhang P."/>
            <person name="Zhang Y."/>
            <person name="Zimin A.V."/>
            <person name="Baldwin J."/>
            <person name="Abdouelleil A."/>
            <person name="Abdulkadir J."/>
            <person name="Abebe A."/>
            <person name="Abera B."/>
            <person name="Abreu J."/>
            <person name="Acer S.C."/>
            <person name="Aftuck L."/>
            <person name="Alexander A."/>
            <person name="An P."/>
            <person name="Anderson E."/>
            <person name="Anderson S."/>
            <person name="Arachi H."/>
            <person name="Azer M."/>
            <person name="Bachantsang P."/>
            <person name="Barry A."/>
            <person name="Bayul T."/>
            <person name="Berlin A."/>
            <person name="Bessette D."/>
            <person name="Bloom T."/>
            <person name="Blye J."/>
            <person name="Boguslavskiy L."/>
            <person name="Bonnet C."/>
            <person name="Boukhgalter B."/>
            <person name="Bourzgui I."/>
            <person name="Brown A."/>
            <person name="Cahill P."/>
            <person name="Channer S."/>
            <person name="Cheshatsang Y."/>
            <person name="Chuda L."/>
            <person name="Citroen M."/>
            <person name="Collymore A."/>
            <person name="Cooke P."/>
            <person name="Costello M."/>
            <person name="D'Aco K."/>
            <person name="Daza R."/>
            <person name="De Haan G."/>
            <person name="DeGray S."/>
            <person name="DeMaso C."/>
            <person name="Dhargay N."/>
            <person name="Dooley K."/>
            <person name="Dooley E."/>
            <person name="Doricent M."/>
            <person name="Dorje P."/>
            <person name="Dorjee K."/>
            <person name="Dupes A."/>
            <person name="Elong R."/>
            <person name="Falk J."/>
            <person name="Farina A."/>
            <person name="Faro S."/>
            <person name="Ferguson D."/>
            <person name="Fisher S."/>
            <person name="Foley C.D."/>
            <person name="Franke A."/>
            <person name="Friedrich D."/>
            <person name="Gadbois L."/>
            <person name="Gearin G."/>
            <person name="Gearin C.R."/>
            <person name="Giannoukos G."/>
            <person name="Goode T."/>
            <person name="Graham J."/>
            <person name="Grandbois E."/>
            <person name="Grewal S."/>
            <person name="Gyaltsen K."/>
            <person name="Hafez N."/>
            <person name="Hagos B."/>
            <person name="Hall J."/>
            <person name="Henson C."/>
            <person name="Hollinger A."/>
            <person name="Honan T."/>
            <person name="Huard M.D."/>
            <person name="Hughes L."/>
            <person name="Hurhula B."/>
            <person name="Husby M.E."/>
            <person name="Kamat A."/>
            <person name="Kanga B."/>
            <person name="Kashin S."/>
            <person name="Khazanovich D."/>
            <person name="Kisner P."/>
            <person name="Lance K."/>
            <person name="Lara M."/>
            <person name="Lee W."/>
            <person name="Lennon N."/>
            <person name="Letendre F."/>
            <person name="LeVine R."/>
            <person name="Lipovsky A."/>
            <person name="Liu X."/>
            <person name="Liu J."/>
            <person name="Liu S."/>
            <person name="Lokyitsang T."/>
            <person name="Lokyitsang Y."/>
            <person name="Lubonja R."/>
            <person name="Lui A."/>
            <person name="MacDonald P."/>
            <person name="Magnisalis V."/>
            <person name="Maru K."/>
            <person name="Matthews C."/>
            <person name="McCusker W."/>
            <person name="McDonough S."/>
            <person name="Mehta T."/>
            <person name="Meldrim J."/>
            <person name="Meneus L."/>
            <person name="Mihai O."/>
            <person name="Mihalev A."/>
            <person name="Mihova T."/>
            <person name="Mittelman R."/>
            <person name="Mlenga V."/>
            <person name="Montmayeur A."/>
            <person name="Mulrain L."/>
            <person name="Navidi A."/>
            <person name="Naylor J."/>
            <person name="Negash T."/>
            <person name="Nguyen T."/>
            <person name="Nguyen N."/>
            <person name="Nicol R."/>
            <person name="Norbu C."/>
            <person name="Norbu N."/>
            <person name="Novod N."/>
            <person name="O'Neill B."/>
            <person name="Osman S."/>
            <person name="Markiewicz E."/>
            <person name="Oyono O.L."/>
            <person name="Patti C."/>
            <person name="Phunkhang P."/>
            <person name="Pierre F."/>
            <person name="Priest M."/>
            <person name="Raghuraman S."/>
            <person name="Rege F."/>
            <person name="Reyes R."/>
            <person name="Rise C."/>
            <person name="Rogov P."/>
            <person name="Ross K."/>
            <person name="Ryan E."/>
            <person name="Settipalli S."/>
            <person name="Shea T."/>
            <person name="Sherpa N."/>
            <person name="Shi L."/>
            <person name="Shih D."/>
            <person name="Sparrow T."/>
            <person name="Spaulding J."/>
            <person name="Stalker J."/>
            <person name="Stange-Thomann N."/>
            <person name="Stavropoulos S."/>
            <person name="Stone C."/>
            <person name="Strader C."/>
            <person name="Tesfaye S."/>
            <person name="Thomson T."/>
            <person name="Thoulutsang Y."/>
            <person name="Thoulutsang D."/>
            <person name="Topham K."/>
            <person name="Topping I."/>
            <person name="Tsamla T."/>
            <person name="Vassiliev H."/>
            <person name="Vo A."/>
            <person name="Wangchuk T."/>
            <person name="Wangdi T."/>
            <person name="Weiand M."/>
            <person name="Wilkinson J."/>
            <person name="Wilson A."/>
            <person name="Yadav S."/>
            <person name="Young G."/>
            <person name="Yu Q."/>
            <person name="Zembek L."/>
            <person name="Zhong D."/>
            <person name="Zimmer A."/>
            <person name="Zwirko Z."/>
            <person name="Jaffe D.B."/>
            <person name="Alvarez P."/>
            <person name="Brockman W."/>
            <person name="Butler J."/>
            <person name="Chin C."/>
            <person name="Gnerre S."/>
            <person name="Grabherr M."/>
            <person name="Kleber M."/>
            <person name="Mauceli E."/>
            <person name="MacCallum I."/>
        </authorList>
    </citation>
    <scope>NUCLEOTIDE SEQUENCE [LARGE SCALE GENOMIC DNA]</scope>
    <source>
        <strain evidence="4">Tucson 15010-1051.87</strain>
    </source>
</reference>
<dbReference type="GO" id="GO:0005881">
    <property type="term" value="C:cytoplasmic microtubule"/>
    <property type="evidence" value="ECO:0007669"/>
    <property type="project" value="TreeGrafter"/>
</dbReference>
<gene>
    <name evidence="3" type="primary">Dvir\GJ16200</name>
    <name evidence="3" type="ORF">Dvir_GJ16200</name>
</gene>
<dbReference type="SMART" id="SM01349">
    <property type="entry name" value="TOG"/>
    <property type="match status" value="1"/>
</dbReference>
<feature type="region of interest" description="Disordered" evidence="1">
    <location>
        <begin position="1315"/>
        <end position="1369"/>
    </location>
</feature>
<name>A0A0Q9WLC0_DROVI</name>